<organism evidence="1">
    <name type="scientific">Brassica campestris</name>
    <name type="common">Field mustard</name>
    <dbReference type="NCBI Taxonomy" id="3711"/>
    <lineage>
        <taxon>Eukaryota</taxon>
        <taxon>Viridiplantae</taxon>
        <taxon>Streptophyta</taxon>
        <taxon>Embryophyta</taxon>
        <taxon>Tracheophyta</taxon>
        <taxon>Spermatophyta</taxon>
        <taxon>Magnoliopsida</taxon>
        <taxon>eudicotyledons</taxon>
        <taxon>Gunneridae</taxon>
        <taxon>Pentapetalae</taxon>
        <taxon>rosids</taxon>
        <taxon>malvids</taxon>
        <taxon>Brassicales</taxon>
        <taxon>Brassicaceae</taxon>
        <taxon>Brassiceae</taxon>
        <taxon>Brassica</taxon>
    </lineage>
</organism>
<dbReference type="AlphaFoldDB" id="A0A3P6D3T2"/>
<dbReference type="EMBL" id="LR031577">
    <property type="protein sequence ID" value="VDD17511.1"/>
    <property type="molecule type" value="Genomic_DNA"/>
</dbReference>
<name>A0A3P6D3T2_BRACM</name>
<protein>
    <submittedName>
        <fullName evidence="1">Uncharacterized protein</fullName>
    </submittedName>
</protein>
<sequence>MLKHDKKLASIAHTFLLYFSFFQDSVKDCIYQPAQQW</sequence>
<gene>
    <name evidence="1" type="ORF">BRAA10T43224Z</name>
</gene>
<evidence type="ECO:0000313" key="1">
    <source>
        <dbReference type="EMBL" id="VDD17511.1"/>
    </source>
</evidence>
<reference evidence="1" key="1">
    <citation type="submission" date="2018-11" db="EMBL/GenBank/DDBJ databases">
        <authorList>
            <consortium name="Genoscope - CEA"/>
            <person name="William W."/>
        </authorList>
    </citation>
    <scope>NUCLEOTIDE SEQUENCE</scope>
</reference>
<proteinExistence type="predicted"/>
<accession>A0A3P6D3T2</accession>